<dbReference type="OrthoDB" id="785426at2759"/>
<dbReference type="GO" id="GO:0046983">
    <property type="term" value="F:protein dimerization activity"/>
    <property type="evidence" value="ECO:0007669"/>
    <property type="project" value="InterPro"/>
</dbReference>
<name>A0A5J9URP3_9POAL</name>
<accession>A0A5J9URP3</accession>
<feature type="domain" description="HAT C-terminal dimerisation" evidence="1">
    <location>
        <begin position="33"/>
        <end position="104"/>
    </location>
</feature>
<dbReference type="Pfam" id="PF05699">
    <property type="entry name" value="Dimer_Tnp_hAT"/>
    <property type="match status" value="1"/>
</dbReference>
<organism evidence="2 3">
    <name type="scientific">Eragrostis curvula</name>
    <name type="common">weeping love grass</name>
    <dbReference type="NCBI Taxonomy" id="38414"/>
    <lineage>
        <taxon>Eukaryota</taxon>
        <taxon>Viridiplantae</taxon>
        <taxon>Streptophyta</taxon>
        <taxon>Embryophyta</taxon>
        <taxon>Tracheophyta</taxon>
        <taxon>Spermatophyta</taxon>
        <taxon>Magnoliopsida</taxon>
        <taxon>Liliopsida</taxon>
        <taxon>Poales</taxon>
        <taxon>Poaceae</taxon>
        <taxon>PACMAD clade</taxon>
        <taxon>Chloridoideae</taxon>
        <taxon>Eragrostideae</taxon>
        <taxon>Eragrostidinae</taxon>
        <taxon>Eragrostis</taxon>
    </lineage>
</organism>
<proteinExistence type="predicted"/>
<reference evidence="2 3" key="1">
    <citation type="journal article" date="2019" name="Sci. Rep.">
        <title>A high-quality genome of Eragrostis curvula grass provides insights into Poaceae evolution and supports new strategies to enhance forage quality.</title>
        <authorList>
            <person name="Carballo J."/>
            <person name="Santos B.A.C.M."/>
            <person name="Zappacosta D."/>
            <person name="Garbus I."/>
            <person name="Selva J.P."/>
            <person name="Gallo C.A."/>
            <person name="Diaz A."/>
            <person name="Albertini E."/>
            <person name="Caccamo M."/>
            <person name="Echenique V."/>
        </authorList>
    </citation>
    <scope>NUCLEOTIDE SEQUENCE [LARGE SCALE GENOMIC DNA]</scope>
    <source>
        <strain evidence="3">cv. Victoria</strain>
        <tissue evidence="2">Leaf</tissue>
    </source>
</reference>
<dbReference type="EMBL" id="RWGY01000013">
    <property type="protein sequence ID" value="TVU26044.1"/>
    <property type="molecule type" value="Genomic_DNA"/>
</dbReference>
<sequence length="185" mass="21072">MADTTTCVAALQEAEFYRRKAGEFSRDLAKQMASDNKTSPSQWWAMFGHETPTLQRLAMQPVSQCCSSSGCERNWSTFALVHTKVRNRLTHQKLQKLVYVNYNLRIRLKEAGLFQPPQQEDPFEKLMELSLYDETNPIRDWMENGRSNATPLLDEEAADSDTPIPAGLPGTDKMMSLDHVKKFGL</sequence>
<dbReference type="Proteomes" id="UP000324897">
    <property type="component" value="Chromosome 2"/>
</dbReference>
<dbReference type="PANTHER" id="PTHR32166">
    <property type="entry name" value="OSJNBA0013A04.12 PROTEIN"/>
    <property type="match status" value="1"/>
</dbReference>
<keyword evidence="3" id="KW-1185">Reference proteome</keyword>
<evidence type="ECO:0000313" key="2">
    <source>
        <dbReference type="EMBL" id="TVU26044.1"/>
    </source>
</evidence>
<evidence type="ECO:0000259" key="1">
    <source>
        <dbReference type="Pfam" id="PF05699"/>
    </source>
</evidence>
<protein>
    <recommendedName>
        <fullName evidence="1">HAT C-terminal dimerisation domain-containing protein</fullName>
    </recommendedName>
</protein>
<dbReference type="Gramene" id="TVU26044">
    <property type="protein sequence ID" value="TVU26044"/>
    <property type="gene ID" value="EJB05_28572"/>
</dbReference>
<evidence type="ECO:0000313" key="3">
    <source>
        <dbReference type="Proteomes" id="UP000324897"/>
    </source>
</evidence>
<dbReference type="PANTHER" id="PTHR32166:SF123">
    <property type="entry name" value="BED-TYPE DOMAIN-CONTAINING PROTEIN"/>
    <property type="match status" value="1"/>
</dbReference>
<dbReference type="AlphaFoldDB" id="A0A5J9URP3"/>
<dbReference type="SUPFAM" id="SSF53098">
    <property type="entry name" value="Ribonuclease H-like"/>
    <property type="match status" value="1"/>
</dbReference>
<dbReference type="InterPro" id="IPR012337">
    <property type="entry name" value="RNaseH-like_sf"/>
</dbReference>
<gene>
    <name evidence="2" type="ORF">EJB05_28572</name>
</gene>
<dbReference type="InterPro" id="IPR008906">
    <property type="entry name" value="HATC_C_dom"/>
</dbReference>
<feature type="non-terminal residue" evidence="2">
    <location>
        <position position="1"/>
    </location>
</feature>
<comment type="caution">
    <text evidence="2">The sequence shown here is derived from an EMBL/GenBank/DDBJ whole genome shotgun (WGS) entry which is preliminary data.</text>
</comment>